<gene>
    <name evidence="3" type="ORF">CS062_05415</name>
</gene>
<evidence type="ECO:0000259" key="2">
    <source>
        <dbReference type="Pfam" id="PF12158"/>
    </source>
</evidence>
<keyword evidence="1" id="KW-1133">Transmembrane helix</keyword>
<sequence>MVARSRRRPSPRSWIAMALFALPFTIVGLIFLFAAIGPMLYDGWRMRSWQPVHAQLVEAELLTRNGKGGRAYGVRALYRYEIDGVQHTGRRATIVAGTDNVTDFNLELGRRLERILQSGGRLTAYVNPERPQEAVLDRSVRWAVLGFWSLFAVGFGGAGGGLLVWSMRMYRSTRGQALRRTASISGPRLE</sequence>
<proteinExistence type="predicted"/>
<dbReference type="Proteomes" id="UP000231501">
    <property type="component" value="Unassembled WGS sequence"/>
</dbReference>
<dbReference type="InterPro" id="IPR021994">
    <property type="entry name" value="DUF3592"/>
</dbReference>
<accession>A0A2G9CD49</accession>
<name>A0A2G9CD49_9BURK</name>
<reference evidence="3 4" key="1">
    <citation type="submission" date="2017-11" db="EMBL/GenBank/DDBJ databases">
        <title>Draft genome sequence of Mitsuaria sp. HWN-4.</title>
        <authorList>
            <person name="Gundlapally S.R."/>
        </authorList>
    </citation>
    <scope>NUCLEOTIDE SEQUENCE [LARGE SCALE GENOMIC DNA]</scope>
    <source>
        <strain evidence="3 4">HWN-4</strain>
    </source>
</reference>
<keyword evidence="4" id="KW-1185">Reference proteome</keyword>
<feature type="transmembrane region" description="Helical" evidence="1">
    <location>
        <begin position="142"/>
        <end position="165"/>
    </location>
</feature>
<evidence type="ECO:0000313" key="4">
    <source>
        <dbReference type="Proteomes" id="UP000231501"/>
    </source>
</evidence>
<evidence type="ECO:0000256" key="1">
    <source>
        <dbReference type="SAM" id="Phobius"/>
    </source>
</evidence>
<protein>
    <recommendedName>
        <fullName evidence="2">DUF3592 domain-containing protein</fullName>
    </recommendedName>
</protein>
<feature type="transmembrane region" description="Helical" evidence="1">
    <location>
        <begin position="14"/>
        <end position="41"/>
    </location>
</feature>
<dbReference type="AlphaFoldDB" id="A0A2G9CD49"/>
<organism evidence="3 4">
    <name type="scientific">Roseateles chitinivorans</name>
    <dbReference type="NCBI Taxonomy" id="2917965"/>
    <lineage>
        <taxon>Bacteria</taxon>
        <taxon>Pseudomonadati</taxon>
        <taxon>Pseudomonadota</taxon>
        <taxon>Betaproteobacteria</taxon>
        <taxon>Burkholderiales</taxon>
        <taxon>Sphaerotilaceae</taxon>
        <taxon>Roseateles</taxon>
    </lineage>
</organism>
<evidence type="ECO:0000313" key="3">
    <source>
        <dbReference type="EMBL" id="PIM54343.1"/>
    </source>
</evidence>
<keyword evidence="1" id="KW-0472">Membrane</keyword>
<feature type="domain" description="DUF3592" evidence="2">
    <location>
        <begin position="54"/>
        <end position="140"/>
    </location>
</feature>
<keyword evidence="1" id="KW-0812">Transmembrane</keyword>
<comment type="caution">
    <text evidence="3">The sequence shown here is derived from an EMBL/GenBank/DDBJ whole genome shotgun (WGS) entry which is preliminary data.</text>
</comment>
<dbReference type="EMBL" id="PEOG01000011">
    <property type="protein sequence ID" value="PIM54343.1"/>
    <property type="molecule type" value="Genomic_DNA"/>
</dbReference>
<dbReference type="Pfam" id="PF12158">
    <property type="entry name" value="DUF3592"/>
    <property type="match status" value="1"/>
</dbReference>